<evidence type="ECO:0000259" key="7">
    <source>
        <dbReference type="PROSITE" id="PS50950"/>
    </source>
</evidence>
<organism evidence="8 9">
    <name type="scientific">Petrolisthes manimaculis</name>
    <dbReference type="NCBI Taxonomy" id="1843537"/>
    <lineage>
        <taxon>Eukaryota</taxon>
        <taxon>Metazoa</taxon>
        <taxon>Ecdysozoa</taxon>
        <taxon>Arthropoda</taxon>
        <taxon>Crustacea</taxon>
        <taxon>Multicrustacea</taxon>
        <taxon>Malacostraca</taxon>
        <taxon>Eumalacostraca</taxon>
        <taxon>Eucarida</taxon>
        <taxon>Decapoda</taxon>
        <taxon>Pleocyemata</taxon>
        <taxon>Anomura</taxon>
        <taxon>Galatheoidea</taxon>
        <taxon>Porcellanidae</taxon>
        <taxon>Petrolisthes</taxon>
    </lineage>
</organism>
<keyword evidence="9" id="KW-1185">Reference proteome</keyword>
<evidence type="ECO:0000313" key="8">
    <source>
        <dbReference type="EMBL" id="KAK4329580.1"/>
    </source>
</evidence>
<reference evidence="8" key="1">
    <citation type="submission" date="2023-11" db="EMBL/GenBank/DDBJ databases">
        <title>Genome assemblies of two species of porcelain crab, Petrolisthes cinctipes and Petrolisthes manimaculis (Anomura: Porcellanidae).</title>
        <authorList>
            <person name="Angst P."/>
        </authorList>
    </citation>
    <scope>NUCLEOTIDE SEQUENCE</scope>
    <source>
        <strain evidence="8">PB745_02</strain>
        <tissue evidence="8">Gill</tissue>
    </source>
</reference>
<dbReference type="InterPro" id="IPR006612">
    <property type="entry name" value="THAP_Znf"/>
</dbReference>
<feature type="region of interest" description="Disordered" evidence="6">
    <location>
        <begin position="107"/>
        <end position="126"/>
    </location>
</feature>
<evidence type="ECO:0000256" key="1">
    <source>
        <dbReference type="ARBA" id="ARBA00022723"/>
    </source>
</evidence>
<gene>
    <name evidence="8" type="ORF">Pmani_000056</name>
</gene>
<evidence type="ECO:0000256" key="5">
    <source>
        <dbReference type="PROSITE-ProRule" id="PRU00309"/>
    </source>
</evidence>
<dbReference type="SUPFAM" id="SSF57716">
    <property type="entry name" value="Glucocorticoid receptor-like (DNA-binding domain)"/>
    <property type="match status" value="1"/>
</dbReference>
<keyword evidence="1" id="KW-0479">Metal-binding</keyword>
<comment type="caution">
    <text evidence="8">The sequence shown here is derived from an EMBL/GenBank/DDBJ whole genome shotgun (WGS) entry which is preliminary data.</text>
</comment>
<evidence type="ECO:0000313" key="9">
    <source>
        <dbReference type="Proteomes" id="UP001292094"/>
    </source>
</evidence>
<keyword evidence="2 5" id="KW-0863">Zinc-finger</keyword>
<dbReference type="GO" id="GO:0003677">
    <property type="term" value="F:DNA binding"/>
    <property type="evidence" value="ECO:0007669"/>
    <property type="project" value="UniProtKB-UniRule"/>
</dbReference>
<evidence type="ECO:0000256" key="2">
    <source>
        <dbReference type="ARBA" id="ARBA00022771"/>
    </source>
</evidence>
<accession>A0AAE1QMS8</accession>
<dbReference type="Proteomes" id="UP001292094">
    <property type="component" value="Unassembled WGS sequence"/>
</dbReference>
<dbReference type="Pfam" id="PF05485">
    <property type="entry name" value="THAP"/>
    <property type="match status" value="1"/>
</dbReference>
<evidence type="ECO:0000256" key="4">
    <source>
        <dbReference type="ARBA" id="ARBA00023125"/>
    </source>
</evidence>
<feature type="domain" description="THAP-type" evidence="7">
    <location>
        <begin position="1"/>
        <end position="80"/>
    </location>
</feature>
<evidence type="ECO:0000256" key="3">
    <source>
        <dbReference type="ARBA" id="ARBA00022833"/>
    </source>
</evidence>
<keyword evidence="3" id="KW-0862">Zinc</keyword>
<proteinExistence type="predicted"/>
<name>A0AAE1QMS8_9EUCA</name>
<protein>
    <recommendedName>
        <fullName evidence="7">THAP-type domain-containing protein</fullName>
    </recommendedName>
</protein>
<dbReference type="AlphaFoldDB" id="A0AAE1QMS8"/>
<dbReference type="PROSITE" id="PS50950">
    <property type="entry name" value="ZF_THAP"/>
    <property type="match status" value="1"/>
</dbReference>
<sequence length="270" mass="30750">MPVYVCAAADCDSTSQKSDERICGWTKFPKRTDGMRKNLWETRCKRGPKWRATNNHAICSRHFIDWCQGPSSSHPDPELFAYNNWGKKEYVRRSIYKRQRVGSVQDDISTHQGTSKKIQTPTVSSPETSTMQLQVEEHELPSADTQLKYYTYDQEIQATAEVYNGNVDLESPVPLIGKQTICLPNEDHTYVTSSTATTQAEPVDVAVQTKEVYGNATKEEQRRSTTRAMILESSETVKMYTGLNSKGVVLKNRLRKHYLKTTLPNMLTQE</sequence>
<keyword evidence="4 5" id="KW-0238">DNA-binding</keyword>
<dbReference type="EMBL" id="JAWZYT010000003">
    <property type="protein sequence ID" value="KAK4329580.1"/>
    <property type="molecule type" value="Genomic_DNA"/>
</dbReference>
<evidence type="ECO:0000256" key="6">
    <source>
        <dbReference type="SAM" id="MobiDB-lite"/>
    </source>
</evidence>
<dbReference type="GO" id="GO:0008270">
    <property type="term" value="F:zinc ion binding"/>
    <property type="evidence" value="ECO:0007669"/>
    <property type="project" value="UniProtKB-KW"/>
</dbReference>